<evidence type="ECO:0000256" key="1">
    <source>
        <dbReference type="ARBA" id="ARBA00004141"/>
    </source>
</evidence>
<comment type="subcellular location">
    <subcellularLocation>
        <location evidence="1">Membrane</location>
        <topology evidence="1">Multi-pass membrane protein</topology>
    </subcellularLocation>
</comment>
<evidence type="ECO:0000256" key="3">
    <source>
        <dbReference type="ARBA" id="ARBA00022989"/>
    </source>
</evidence>
<evidence type="ECO:0000313" key="7">
    <source>
        <dbReference type="Proteomes" id="UP001567538"/>
    </source>
</evidence>
<dbReference type="Pfam" id="PF05653">
    <property type="entry name" value="Mg_trans_NIPA"/>
    <property type="match status" value="1"/>
</dbReference>
<evidence type="ECO:0000256" key="5">
    <source>
        <dbReference type="SAM" id="Phobius"/>
    </source>
</evidence>
<dbReference type="GO" id="GO:0016020">
    <property type="term" value="C:membrane"/>
    <property type="evidence" value="ECO:0007669"/>
    <property type="project" value="UniProtKB-SubCell"/>
</dbReference>
<dbReference type="AlphaFoldDB" id="A0ABD1GLX0"/>
<dbReference type="InterPro" id="IPR008521">
    <property type="entry name" value="Mg_trans_NIPA"/>
</dbReference>
<reference evidence="6 7" key="1">
    <citation type="submission" date="2024-06" db="EMBL/GenBank/DDBJ databases">
        <title>A chromosome level genome sequence of Diviner's sage (Salvia divinorum).</title>
        <authorList>
            <person name="Ford S.A."/>
            <person name="Ro D.-K."/>
            <person name="Ness R.W."/>
            <person name="Phillips M.A."/>
        </authorList>
    </citation>
    <scope>NUCLEOTIDE SEQUENCE [LARGE SCALE GENOMIC DNA]</scope>
    <source>
        <strain evidence="6">SAF-2024a</strain>
        <tissue evidence="6">Leaf</tissue>
    </source>
</reference>
<comment type="caution">
    <text evidence="6">The sequence shown here is derived from an EMBL/GenBank/DDBJ whole genome shotgun (WGS) entry which is preliminary data.</text>
</comment>
<evidence type="ECO:0000256" key="2">
    <source>
        <dbReference type="ARBA" id="ARBA00022692"/>
    </source>
</evidence>
<keyword evidence="4 5" id="KW-0472">Membrane</keyword>
<sequence>MFKDWAGESASNIVSVLCGFIAVLSGTMVLHGTREPKNLPTADYSALPQISWAVHSNGKIWKTERE</sequence>
<evidence type="ECO:0000313" key="6">
    <source>
        <dbReference type="EMBL" id="KAL1543941.1"/>
    </source>
</evidence>
<dbReference type="EMBL" id="JBEAFC010000008">
    <property type="protein sequence ID" value="KAL1543941.1"/>
    <property type="molecule type" value="Genomic_DNA"/>
</dbReference>
<proteinExistence type="predicted"/>
<keyword evidence="7" id="KW-1185">Reference proteome</keyword>
<evidence type="ECO:0000256" key="4">
    <source>
        <dbReference type="ARBA" id="ARBA00023136"/>
    </source>
</evidence>
<dbReference type="GO" id="GO:0005769">
    <property type="term" value="C:early endosome"/>
    <property type="evidence" value="ECO:0007669"/>
    <property type="project" value="UniProtKB-SubCell"/>
</dbReference>
<name>A0ABD1GLX0_SALDI</name>
<accession>A0ABD1GLX0</accession>
<gene>
    <name evidence="6" type="ORF">AAHA92_20852</name>
</gene>
<keyword evidence="2 5" id="KW-0812">Transmembrane</keyword>
<organism evidence="6 7">
    <name type="scientific">Salvia divinorum</name>
    <name type="common">Maria pastora</name>
    <name type="synonym">Diviner's sage</name>
    <dbReference type="NCBI Taxonomy" id="28513"/>
    <lineage>
        <taxon>Eukaryota</taxon>
        <taxon>Viridiplantae</taxon>
        <taxon>Streptophyta</taxon>
        <taxon>Embryophyta</taxon>
        <taxon>Tracheophyta</taxon>
        <taxon>Spermatophyta</taxon>
        <taxon>Magnoliopsida</taxon>
        <taxon>eudicotyledons</taxon>
        <taxon>Gunneridae</taxon>
        <taxon>Pentapetalae</taxon>
        <taxon>asterids</taxon>
        <taxon>lamiids</taxon>
        <taxon>Lamiales</taxon>
        <taxon>Lamiaceae</taxon>
        <taxon>Nepetoideae</taxon>
        <taxon>Mentheae</taxon>
        <taxon>Salviinae</taxon>
        <taxon>Salvia</taxon>
        <taxon>Salvia subgen. Calosphace</taxon>
    </lineage>
</organism>
<protein>
    <submittedName>
        <fullName evidence="6">Magnesium transporter NIPA6</fullName>
    </submittedName>
</protein>
<keyword evidence="3 5" id="KW-1133">Transmembrane helix</keyword>
<dbReference type="Proteomes" id="UP001567538">
    <property type="component" value="Unassembled WGS sequence"/>
</dbReference>
<feature type="transmembrane region" description="Helical" evidence="5">
    <location>
        <begin position="12"/>
        <end position="30"/>
    </location>
</feature>